<dbReference type="AlphaFoldDB" id="A0A0H2WB51"/>
<evidence type="ECO:0000313" key="2">
    <source>
        <dbReference type="Proteomes" id="UP000006693"/>
    </source>
</evidence>
<protein>
    <submittedName>
        <fullName evidence="1">Uncharacterized protein</fullName>
    </submittedName>
</protein>
<dbReference type="Proteomes" id="UP000006693">
    <property type="component" value="Chromosome 2"/>
</dbReference>
<gene>
    <name evidence="1" type="ordered locus">BMAA0395</name>
</gene>
<reference evidence="1 2" key="1">
    <citation type="journal article" date="2004" name="Proc. Natl. Acad. Sci. U.S.A.">
        <title>Structural flexibility in the Burkholderia mallei genome.</title>
        <authorList>
            <person name="Nierman W.C."/>
            <person name="DeShazer D."/>
            <person name="Kim H.S."/>
            <person name="Tettelin H."/>
            <person name="Nelson K.E."/>
            <person name="Feldblyum T."/>
            <person name="Ulrich R.L."/>
            <person name="Ronning C.M."/>
            <person name="Brinkac L.M."/>
            <person name="Daugherty S.C."/>
            <person name="Davidsen T.D."/>
            <person name="Deboy R.T."/>
            <person name="Dimitrov G."/>
            <person name="Dodson R.J."/>
            <person name="Durkin A.S."/>
            <person name="Gwinn M.L."/>
            <person name="Haft D.H."/>
            <person name="Khouri H."/>
            <person name="Kolonay J.F."/>
            <person name="Madupu R."/>
            <person name="Mohammoud Y."/>
            <person name="Nelson W.C."/>
            <person name="Radune D."/>
            <person name="Romero C.M."/>
            <person name="Sarria S."/>
            <person name="Selengut J."/>
            <person name="Shamblin C."/>
            <person name="Sullivan S.A."/>
            <person name="White O."/>
            <person name="Yu Y."/>
            <person name="Zafar N."/>
            <person name="Zhou L."/>
            <person name="Fraser C.M."/>
        </authorList>
    </citation>
    <scope>NUCLEOTIDE SEQUENCE [LARGE SCALE GENOMIC DNA]</scope>
    <source>
        <strain evidence="1 2">ATCC 23344</strain>
    </source>
</reference>
<evidence type="ECO:0000313" key="1">
    <source>
        <dbReference type="EMBL" id="AAU45892.1"/>
    </source>
</evidence>
<organism evidence="1 2">
    <name type="scientific">Burkholderia mallei (strain ATCC 23344)</name>
    <dbReference type="NCBI Taxonomy" id="243160"/>
    <lineage>
        <taxon>Bacteria</taxon>
        <taxon>Pseudomonadati</taxon>
        <taxon>Pseudomonadota</taxon>
        <taxon>Betaproteobacteria</taxon>
        <taxon>Burkholderiales</taxon>
        <taxon>Burkholderiaceae</taxon>
        <taxon>Burkholderia</taxon>
        <taxon>pseudomallei group</taxon>
    </lineage>
</organism>
<proteinExistence type="predicted"/>
<dbReference type="EMBL" id="CP000011">
    <property type="protein sequence ID" value="AAU45892.1"/>
    <property type="molecule type" value="Genomic_DNA"/>
</dbReference>
<keyword evidence="2" id="KW-1185">Reference proteome</keyword>
<dbReference type="HOGENOM" id="CLU_2380670_0_0_4"/>
<accession>A0A0H2WB51</accession>
<dbReference type="KEGG" id="bma:BMAA0395"/>
<sequence length="94" mass="10505">MLFVFRRLFRRAHSGAQRLVGRVVYLAAQKAGAKQAPRPHAHGRRAAARRVRRQAFARASRAAAANPACSPCQALSGSHSADRIHLNKFTRNYW</sequence>
<name>A0A0H2WB51_BURMA</name>